<keyword evidence="4 5" id="KW-0472">Membrane</keyword>
<dbReference type="AlphaFoldDB" id="A0A0N0UAP0"/>
<evidence type="ECO:0000256" key="5">
    <source>
        <dbReference type="SAM" id="Phobius"/>
    </source>
</evidence>
<keyword evidence="2 5" id="KW-0812">Transmembrane</keyword>
<gene>
    <name evidence="6" type="ORF">AMR74_06040</name>
</gene>
<feature type="transmembrane region" description="Helical" evidence="5">
    <location>
        <begin position="60"/>
        <end position="78"/>
    </location>
</feature>
<dbReference type="Proteomes" id="UP000037747">
    <property type="component" value="Unassembled WGS sequence"/>
</dbReference>
<dbReference type="OrthoDB" id="340328at2157"/>
<dbReference type="Pfam" id="PF07681">
    <property type="entry name" value="DoxX"/>
    <property type="match status" value="1"/>
</dbReference>
<sequence length="149" mass="15512">MLAEFATIPLQFDAPLSGELFLLGRILFGATLAFMGLNHFMDLETMAGYAEFKGLPAPTFSVIASGAVLVLGGVAVVAGAFPVVAAGALAFFLLVSAVTMHDFWSMDDPEEKQNEMTSFLKNVYGAGAALALLAVGGTAWPYAVGVGLF</sequence>
<proteinExistence type="predicted"/>
<comment type="caution">
    <text evidence="6">The sequence shown here is derived from an EMBL/GenBank/DDBJ whole genome shotgun (WGS) entry which is preliminary data.</text>
</comment>
<keyword evidence="3 5" id="KW-1133">Transmembrane helix</keyword>
<organism evidence="6 7">
    <name type="scientific">Halorubrum tropicale</name>
    <dbReference type="NCBI Taxonomy" id="1765655"/>
    <lineage>
        <taxon>Archaea</taxon>
        <taxon>Methanobacteriati</taxon>
        <taxon>Methanobacteriota</taxon>
        <taxon>Stenosarchaea group</taxon>
        <taxon>Halobacteria</taxon>
        <taxon>Halobacteriales</taxon>
        <taxon>Haloferacaceae</taxon>
        <taxon>Halorubrum</taxon>
    </lineage>
</organism>
<dbReference type="GO" id="GO:0016020">
    <property type="term" value="C:membrane"/>
    <property type="evidence" value="ECO:0007669"/>
    <property type="project" value="UniProtKB-SubCell"/>
</dbReference>
<evidence type="ECO:0000256" key="2">
    <source>
        <dbReference type="ARBA" id="ARBA00022692"/>
    </source>
</evidence>
<dbReference type="STRING" id="1765655.AMR74_06040"/>
<feature type="transmembrane region" description="Helical" evidence="5">
    <location>
        <begin position="20"/>
        <end position="40"/>
    </location>
</feature>
<evidence type="ECO:0000256" key="3">
    <source>
        <dbReference type="ARBA" id="ARBA00022989"/>
    </source>
</evidence>
<evidence type="ECO:0000313" key="6">
    <source>
        <dbReference type="EMBL" id="KOX96984.1"/>
    </source>
</evidence>
<dbReference type="EMBL" id="LIST01000002">
    <property type="protein sequence ID" value="KOX96984.1"/>
    <property type="molecule type" value="Genomic_DNA"/>
</dbReference>
<evidence type="ECO:0000313" key="7">
    <source>
        <dbReference type="Proteomes" id="UP000037747"/>
    </source>
</evidence>
<comment type="subcellular location">
    <subcellularLocation>
        <location evidence="1">Membrane</location>
        <topology evidence="1">Multi-pass membrane protein</topology>
    </subcellularLocation>
</comment>
<evidence type="ECO:0000256" key="1">
    <source>
        <dbReference type="ARBA" id="ARBA00004141"/>
    </source>
</evidence>
<evidence type="ECO:0000256" key="4">
    <source>
        <dbReference type="ARBA" id="ARBA00023136"/>
    </source>
</evidence>
<dbReference type="PATRIC" id="fig|1705389.3.peg.3177"/>
<keyword evidence="7" id="KW-1185">Reference proteome</keyword>
<protein>
    <submittedName>
        <fullName evidence="6">Quinol oxidase</fullName>
    </submittedName>
</protein>
<dbReference type="InterPro" id="IPR032808">
    <property type="entry name" value="DoxX"/>
</dbReference>
<accession>A0A0N0UAP0</accession>
<feature type="transmembrane region" description="Helical" evidence="5">
    <location>
        <begin position="84"/>
        <end position="103"/>
    </location>
</feature>
<dbReference type="RefSeq" id="WP_053771160.1">
    <property type="nucleotide sequence ID" value="NZ_LIST01000002.1"/>
</dbReference>
<feature type="transmembrane region" description="Helical" evidence="5">
    <location>
        <begin position="123"/>
        <end position="143"/>
    </location>
</feature>
<name>A0A0N0UAP0_9EURY</name>
<reference evidence="6 7" key="1">
    <citation type="submission" date="2015-08" db="EMBL/GenBank/DDBJ databases">
        <title>Genomes of Isolates from Cabo Rojo, PR.</title>
        <authorList>
            <person name="Sanchez-Nieves R.L."/>
            <person name="Montalvo-Rodriguez R."/>
        </authorList>
    </citation>
    <scope>NUCLEOTIDE SEQUENCE [LARGE SCALE GENOMIC DNA]</scope>
    <source>
        <strain evidence="6 7">5</strain>
    </source>
</reference>